<dbReference type="AlphaFoldDB" id="A0A350HC42"/>
<evidence type="ECO:0008006" key="3">
    <source>
        <dbReference type="Google" id="ProtNLM"/>
    </source>
</evidence>
<dbReference type="EMBL" id="DMZY01000238">
    <property type="protein sequence ID" value="HAV93108.1"/>
    <property type="molecule type" value="Genomic_DNA"/>
</dbReference>
<evidence type="ECO:0000313" key="1">
    <source>
        <dbReference type="EMBL" id="HAV93108.1"/>
    </source>
</evidence>
<reference evidence="1 2" key="1">
    <citation type="journal article" date="2018" name="Nat. Biotechnol.">
        <title>A standardized bacterial taxonomy based on genome phylogeny substantially revises the tree of life.</title>
        <authorList>
            <person name="Parks D.H."/>
            <person name="Chuvochina M."/>
            <person name="Waite D.W."/>
            <person name="Rinke C."/>
            <person name="Skarshewski A."/>
            <person name="Chaumeil P.A."/>
            <person name="Hugenholtz P."/>
        </authorList>
    </citation>
    <scope>NUCLEOTIDE SEQUENCE [LARGE SCALE GENOMIC DNA]</scope>
    <source>
        <strain evidence="1">UBA9956</strain>
    </source>
</reference>
<comment type="caution">
    <text evidence="1">The sequence shown here is derived from an EMBL/GenBank/DDBJ whole genome shotgun (WGS) entry which is preliminary data.</text>
</comment>
<dbReference type="Pfam" id="PF03415">
    <property type="entry name" value="Peptidase_C11"/>
    <property type="match status" value="1"/>
</dbReference>
<protein>
    <recommendedName>
        <fullName evidence="3">Clostripain</fullName>
    </recommendedName>
</protein>
<organism evidence="1 2">
    <name type="scientific">candidate division WOR-3 bacterium</name>
    <dbReference type="NCBI Taxonomy" id="2052148"/>
    <lineage>
        <taxon>Bacteria</taxon>
        <taxon>Bacteria division WOR-3</taxon>
    </lineage>
</organism>
<dbReference type="Gene3D" id="3.40.50.11970">
    <property type="match status" value="1"/>
</dbReference>
<name>A0A350HC42_UNCW3</name>
<sequence>MKILSFLLISIFSVFIYAENVIAIYMAADNNMVTAYCNNLEQIVNASDSTENTSIHIFADTPAESYRFLIHDSIIDTVKISSNVNSGDYEVVADFYSEVFSKHPDAVKIAVMWDHGNGWYNFKQGKSILFDNNPNDFISVTDGEMKKLFEKVKRTTDGNIDILVFDACQMQTLEVAYELSGTVDYIVASEDLVPYLGLPYEKVVKAIDAENSIETICKSICDIYFANYDSLNEDVSMSIVCPRLIKDDIELLSFNKRDSFSDIDSVDVSVQMDKSVIYNKTYNDKFKGIKIFFPYYFAIMKELYTDYVNLNLDKEFNIIKSEFDW</sequence>
<dbReference type="PANTHER" id="PTHR37835">
    <property type="entry name" value="ALPHA-CLOSTRIPAIN"/>
    <property type="match status" value="1"/>
</dbReference>
<evidence type="ECO:0000313" key="2">
    <source>
        <dbReference type="Proteomes" id="UP000264062"/>
    </source>
</evidence>
<dbReference type="PANTHER" id="PTHR37835:SF1">
    <property type="entry name" value="ALPHA-CLOSTRIPAIN"/>
    <property type="match status" value="1"/>
</dbReference>
<dbReference type="Proteomes" id="UP000264062">
    <property type="component" value="Unassembled WGS sequence"/>
</dbReference>
<gene>
    <name evidence="1" type="ORF">DCW38_08020</name>
</gene>
<dbReference type="InterPro" id="IPR005077">
    <property type="entry name" value="Peptidase_C11"/>
</dbReference>
<proteinExistence type="predicted"/>
<accession>A0A350HC42</accession>